<protein>
    <submittedName>
        <fullName evidence="1">Putative proteasome endopeptidase complex</fullName>
        <ecNumber evidence="1">3.4.25.1</ecNumber>
    </submittedName>
</protein>
<dbReference type="EMBL" id="PSQE01000004">
    <property type="protein sequence ID" value="RHN59213.1"/>
    <property type="molecule type" value="Genomic_DNA"/>
</dbReference>
<name>A0A396I383_MEDTR</name>
<comment type="caution">
    <text evidence="1">The sequence shown here is derived from an EMBL/GenBank/DDBJ whole genome shotgun (WGS) entry which is preliminary data.</text>
</comment>
<dbReference type="GO" id="GO:0016787">
    <property type="term" value="F:hydrolase activity"/>
    <property type="evidence" value="ECO:0007669"/>
    <property type="project" value="UniProtKB-KW"/>
</dbReference>
<keyword evidence="1" id="KW-0647">Proteasome</keyword>
<evidence type="ECO:0000313" key="1">
    <source>
        <dbReference type="EMBL" id="RHN59213.1"/>
    </source>
</evidence>
<sequence length="77" mass="8759">MASSGFQADVKALQKVLSARHLTYQNQHNKQISCRCSGPVAFKDIRMLLLPYMIQKQRDICTGSLPFDIPNCHLILR</sequence>
<dbReference type="Proteomes" id="UP000265566">
    <property type="component" value="Chromosome 4"/>
</dbReference>
<gene>
    <name evidence="1" type="ORF">MtrunA17_Chr4g0010841</name>
</gene>
<dbReference type="Gramene" id="rna21212">
    <property type="protein sequence ID" value="RHN59213.1"/>
    <property type="gene ID" value="gene21212"/>
</dbReference>
<reference evidence="2" key="1">
    <citation type="journal article" date="2018" name="Nat. Plants">
        <title>Whole-genome landscape of Medicago truncatula symbiotic genes.</title>
        <authorList>
            <person name="Pecrix Y."/>
            <person name="Staton S.E."/>
            <person name="Sallet E."/>
            <person name="Lelandais-Briere C."/>
            <person name="Moreau S."/>
            <person name="Carrere S."/>
            <person name="Blein T."/>
            <person name="Jardinaud M.F."/>
            <person name="Latrasse D."/>
            <person name="Zouine M."/>
            <person name="Zahm M."/>
            <person name="Kreplak J."/>
            <person name="Mayjonade B."/>
            <person name="Satge C."/>
            <person name="Perez M."/>
            <person name="Cauet S."/>
            <person name="Marande W."/>
            <person name="Chantry-Darmon C."/>
            <person name="Lopez-Roques C."/>
            <person name="Bouchez O."/>
            <person name="Berard A."/>
            <person name="Debelle F."/>
            <person name="Munos S."/>
            <person name="Bendahmane A."/>
            <person name="Berges H."/>
            <person name="Niebel A."/>
            <person name="Buitink J."/>
            <person name="Frugier F."/>
            <person name="Benhamed M."/>
            <person name="Crespi M."/>
            <person name="Gouzy J."/>
            <person name="Gamas P."/>
        </authorList>
    </citation>
    <scope>NUCLEOTIDE SEQUENCE [LARGE SCALE GENOMIC DNA]</scope>
    <source>
        <strain evidence="2">cv. Jemalong A17</strain>
    </source>
</reference>
<evidence type="ECO:0000313" key="2">
    <source>
        <dbReference type="Proteomes" id="UP000265566"/>
    </source>
</evidence>
<dbReference type="GO" id="GO:0000502">
    <property type="term" value="C:proteasome complex"/>
    <property type="evidence" value="ECO:0007669"/>
    <property type="project" value="UniProtKB-KW"/>
</dbReference>
<dbReference type="EC" id="3.4.25.1" evidence="1"/>
<proteinExistence type="predicted"/>
<organism evidence="1 2">
    <name type="scientific">Medicago truncatula</name>
    <name type="common">Barrel medic</name>
    <name type="synonym">Medicago tribuloides</name>
    <dbReference type="NCBI Taxonomy" id="3880"/>
    <lineage>
        <taxon>Eukaryota</taxon>
        <taxon>Viridiplantae</taxon>
        <taxon>Streptophyta</taxon>
        <taxon>Embryophyta</taxon>
        <taxon>Tracheophyta</taxon>
        <taxon>Spermatophyta</taxon>
        <taxon>Magnoliopsida</taxon>
        <taxon>eudicotyledons</taxon>
        <taxon>Gunneridae</taxon>
        <taxon>Pentapetalae</taxon>
        <taxon>rosids</taxon>
        <taxon>fabids</taxon>
        <taxon>Fabales</taxon>
        <taxon>Fabaceae</taxon>
        <taxon>Papilionoideae</taxon>
        <taxon>50 kb inversion clade</taxon>
        <taxon>NPAAA clade</taxon>
        <taxon>Hologalegina</taxon>
        <taxon>IRL clade</taxon>
        <taxon>Trifolieae</taxon>
        <taxon>Medicago</taxon>
    </lineage>
</organism>
<dbReference type="AlphaFoldDB" id="A0A396I383"/>
<keyword evidence="1" id="KW-0378">Hydrolase</keyword>
<accession>A0A396I383</accession>